<reference evidence="1" key="1">
    <citation type="submission" date="2019-08" db="EMBL/GenBank/DDBJ databases">
        <authorList>
            <person name="Kucharzyk K."/>
            <person name="Murdoch R.W."/>
            <person name="Higgins S."/>
            <person name="Loffler F."/>
        </authorList>
    </citation>
    <scope>NUCLEOTIDE SEQUENCE</scope>
</reference>
<name>A0A645ETD5_9ZZZZ</name>
<proteinExistence type="predicted"/>
<dbReference type="EMBL" id="VSSQ01051021">
    <property type="protein sequence ID" value="MPN05107.1"/>
    <property type="molecule type" value="Genomic_DNA"/>
</dbReference>
<dbReference type="AlphaFoldDB" id="A0A645ETD5"/>
<sequence length="82" mass="9056">MPETVANSRSLNHFDCTFSIDTKTVATPIPTKKRPEKRTKVVGADPKRRAPIPAIKIPTETVILAPRESTKRPTGICIIIYA</sequence>
<accession>A0A645ETD5</accession>
<protein>
    <submittedName>
        <fullName evidence="1">Uncharacterized protein</fullName>
    </submittedName>
</protein>
<gene>
    <name evidence="1" type="ORF">SDC9_152357</name>
</gene>
<comment type="caution">
    <text evidence="1">The sequence shown here is derived from an EMBL/GenBank/DDBJ whole genome shotgun (WGS) entry which is preliminary data.</text>
</comment>
<organism evidence="1">
    <name type="scientific">bioreactor metagenome</name>
    <dbReference type="NCBI Taxonomy" id="1076179"/>
    <lineage>
        <taxon>unclassified sequences</taxon>
        <taxon>metagenomes</taxon>
        <taxon>ecological metagenomes</taxon>
    </lineage>
</organism>
<evidence type="ECO:0000313" key="1">
    <source>
        <dbReference type="EMBL" id="MPN05107.1"/>
    </source>
</evidence>